<evidence type="ECO:0000256" key="1">
    <source>
        <dbReference type="SAM" id="SignalP"/>
    </source>
</evidence>
<dbReference type="AlphaFoldDB" id="A0A6A7BX46"/>
<accession>A0A6A7BX46</accession>
<name>A0A6A7BX46_9PEZI</name>
<proteinExistence type="predicted"/>
<keyword evidence="1" id="KW-0732">Signal</keyword>
<protein>
    <recommendedName>
        <fullName evidence="4">Cell wall protein PhiA</fullName>
    </recommendedName>
</protein>
<feature type="signal peptide" evidence="1">
    <location>
        <begin position="1"/>
        <end position="15"/>
    </location>
</feature>
<organism evidence="2 3">
    <name type="scientific">Piedraia hortae CBS 480.64</name>
    <dbReference type="NCBI Taxonomy" id="1314780"/>
    <lineage>
        <taxon>Eukaryota</taxon>
        <taxon>Fungi</taxon>
        <taxon>Dikarya</taxon>
        <taxon>Ascomycota</taxon>
        <taxon>Pezizomycotina</taxon>
        <taxon>Dothideomycetes</taxon>
        <taxon>Dothideomycetidae</taxon>
        <taxon>Capnodiales</taxon>
        <taxon>Piedraiaceae</taxon>
        <taxon>Piedraia</taxon>
    </lineage>
</organism>
<evidence type="ECO:0008006" key="4">
    <source>
        <dbReference type="Google" id="ProtNLM"/>
    </source>
</evidence>
<dbReference type="EMBL" id="MU005990">
    <property type="protein sequence ID" value="KAF2859673.1"/>
    <property type="molecule type" value="Genomic_DNA"/>
</dbReference>
<gene>
    <name evidence="2" type="ORF">K470DRAFT_282552</name>
</gene>
<sequence length="172" mass="18652">MRFSVLSLLVATASAATFITDARDFLLVTTTQIDGSADTSKLANVSATTLFNPFNQEEFLLRLIGPGYGYLSRFELTDSDLHTLARKPHSNSQVEYNSTGPVKEHSQLAFAPRPDAPGGNIAFRDGYLLTVNGDPEGWSICHGPMGQSVIYWKGSDSSCVPTYLQAASNPPY</sequence>
<keyword evidence="3" id="KW-1185">Reference proteome</keyword>
<reference evidence="2" key="1">
    <citation type="journal article" date="2020" name="Stud. Mycol.">
        <title>101 Dothideomycetes genomes: a test case for predicting lifestyles and emergence of pathogens.</title>
        <authorList>
            <person name="Haridas S."/>
            <person name="Albert R."/>
            <person name="Binder M."/>
            <person name="Bloem J."/>
            <person name="Labutti K."/>
            <person name="Salamov A."/>
            <person name="Andreopoulos B."/>
            <person name="Baker S."/>
            <person name="Barry K."/>
            <person name="Bills G."/>
            <person name="Bluhm B."/>
            <person name="Cannon C."/>
            <person name="Castanera R."/>
            <person name="Culley D."/>
            <person name="Daum C."/>
            <person name="Ezra D."/>
            <person name="Gonzalez J."/>
            <person name="Henrissat B."/>
            <person name="Kuo A."/>
            <person name="Liang C."/>
            <person name="Lipzen A."/>
            <person name="Lutzoni F."/>
            <person name="Magnuson J."/>
            <person name="Mondo S."/>
            <person name="Nolan M."/>
            <person name="Ohm R."/>
            <person name="Pangilinan J."/>
            <person name="Park H.-J."/>
            <person name="Ramirez L."/>
            <person name="Alfaro M."/>
            <person name="Sun H."/>
            <person name="Tritt A."/>
            <person name="Yoshinaga Y."/>
            <person name="Zwiers L.-H."/>
            <person name="Turgeon B."/>
            <person name="Goodwin S."/>
            <person name="Spatafora J."/>
            <person name="Crous P."/>
            <person name="Grigoriev I."/>
        </authorList>
    </citation>
    <scope>NUCLEOTIDE SEQUENCE</scope>
    <source>
        <strain evidence="2">CBS 480.64</strain>
    </source>
</reference>
<feature type="chain" id="PRO_5025391998" description="Cell wall protein PhiA" evidence="1">
    <location>
        <begin position="16"/>
        <end position="172"/>
    </location>
</feature>
<dbReference type="OrthoDB" id="5317242at2759"/>
<evidence type="ECO:0000313" key="2">
    <source>
        <dbReference type="EMBL" id="KAF2859673.1"/>
    </source>
</evidence>
<dbReference type="Proteomes" id="UP000799421">
    <property type="component" value="Unassembled WGS sequence"/>
</dbReference>
<evidence type="ECO:0000313" key="3">
    <source>
        <dbReference type="Proteomes" id="UP000799421"/>
    </source>
</evidence>